<dbReference type="Pfam" id="PF25041">
    <property type="entry name" value="UFL1_C"/>
    <property type="match status" value="1"/>
</dbReference>
<dbReference type="Pfam" id="PF09743">
    <property type="entry name" value="E3_UFM1_ligase"/>
    <property type="match status" value="1"/>
</dbReference>
<protein>
    <recommendedName>
        <fullName evidence="3">E3 UFM1-protein ligase 1 homolog</fullName>
    </recommendedName>
    <alternativeName>
        <fullName evidence="6">E3 UFM1-protein transferase 1 homolog</fullName>
    </alternativeName>
</protein>
<dbReference type="AlphaFoldDB" id="A0A4Y7LP07"/>
<dbReference type="InterPro" id="IPR018611">
    <property type="entry name" value="Ufl1"/>
</dbReference>
<dbReference type="InterPro" id="IPR056761">
    <property type="entry name" value="Ufl1-like_C"/>
</dbReference>
<reference evidence="12" key="1">
    <citation type="submission" date="2018-08" db="EMBL/GenBank/DDBJ databases">
        <authorList>
            <person name="Cornetti L."/>
        </authorList>
    </citation>
    <scope>NUCLEOTIDE SEQUENCE</scope>
    <source>
        <strain evidence="11">CA-CBC-31</strain>
        <strain evidence="12">CA-CBC-34</strain>
        <strain evidence="13">CA-CBC-38</strain>
    </source>
</reference>
<comment type="function">
    <text evidence="1">E3 UFM1-protein ligase that mediates ufmylation of target proteins.</text>
</comment>
<evidence type="ECO:0000256" key="5">
    <source>
        <dbReference type="ARBA" id="ARBA00022786"/>
    </source>
</evidence>
<evidence type="ECO:0000256" key="6">
    <source>
        <dbReference type="ARBA" id="ARBA00030452"/>
    </source>
</evidence>
<evidence type="ECO:0000313" key="12">
    <source>
        <dbReference type="EMBL" id="SVE70910.1"/>
    </source>
</evidence>
<feature type="region of interest" description="Disordered" evidence="7">
    <location>
        <begin position="405"/>
        <end position="477"/>
    </location>
</feature>
<evidence type="ECO:0000256" key="1">
    <source>
        <dbReference type="ARBA" id="ARBA00003950"/>
    </source>
</evidence>
<gene>
    <name evidence="12" type="primary">EOG090X0267</name>
</gene>
<dbReference type="PANTHER" id="PTHR31057">
    <property type="entry name" value="E3 UFM1-PROTEIN LIGASE 1"/>
    <property type="match status" value="1"/>
</dbReference>
<feature type="compositionally biased region" description="Basic and acidic residues" evidence="7">
    <location>
        <begin position="405"/>
        <end position="425"/>
    </location>
</feature>
<evidence type="ECO:0000256" key="2">
    <source>
        <dbReference type="ARBA" id="ARBA00010789"/>
    </source>
</evidence>
<accession>A0A4Y7LP07</accession>
<feature type="domain" description="E3 UFM1-protein ligase 1-like" evidence="9">
    <location>
        <begin position="544"/>
        <end position="662"/>
    </location>
</feature>
<dbReference type="GO" id="GO:0034976">
    <property type="term" value="P:response to endoplasmic reticulum stress"/>
    <property type="evidence" value="ECO:0007669"/>
    <property type="project" value="TreeGrafter"/>
</dbReference>
<keyword evidence="5" id="KW-0833">Ubl conjugation pathway</keyword>
<dbReference type="EMBL" id="LR002555">
    <property type="protein sequence ID" value="SVE72174.1"/>
    <property type="molecule type" value="mRNA"/>
</dbReference>
<dbReference type="GO" id="GO:0032434">
    <property type="term" value="P:regulation of proteasomal ubiquitin-dependent protein catabolic process"/>
    <property type="evidence" value="ECO:0007669"/>
    <property type="project" value="TreeGrafter"/>
</dbReference>
<comment type="similarity">
    <text evidence="2">Belongs to the UFL1 family.</text>
</comment>
<evidence type="ECO:0000259" key="10">
    <source>
        <dbReference type="Pfam" id="PF25041"/>
    </source>
</evidence>
<evidence type="ECO:0000256" key="3">
    <source>
        <dbReference type="ARBA" id="ARBA00014160"/>
    </source>
</evidence>
<dbReference type="Pfam" id="PF23659">
    <property type="entry name" value="UFL1"/>
    <property type="match status" value="1"/>
</dbReference>
<evidence type="ECO:0000259" key="8">
    <source>
        <dbReference type="Pfam" id="PF09743"/>
    </source>
</evidence>
<keyword evidence="4" id="KW-0808">Transferase</keyword>
<proteinExistence type="evidence at transcript level"/>
<evidence type="ECO:0000313" key="13">
    <source>
        <dbReference type="EMBL" id="SVE72174.1"/>
    </source>
</evidence>
<dbReference type="EMBL" id="LR001291">
    <property type="protein sequence ID" value="SVE70910.1"/>
    <property type="molecule type" value="mRNA"/>
</dbReference>
<dbReference type="EMBL" id="LR000667">
    <property type="protein sequence ID" value="SVE70286.1"/>
    <property type="molecule type" value="mRNA"/>
</dbReference>
<dbReference type="GO" id="GO:0061666">
    <property type="term" value="F:UFM1 ligase activity"/>
    <property type="evidence" value="ECO:0007669"/>
    <property type="project" value="InterPro"/>
</dbReference>
<evidence type="ECO:0000256" key="4">
    <source>
        <dbReference type="ARBA" id="ARBA00022679"/>
    </source>
</evidence>
<organism evidence="12">
    <name type="scientific">Daphnia similis</name>
    <dbReference type="NCBI Taxonomy" id="35528"/>
    <lineage>
        <taxon>Eukaryota</taxon>
        <taxon>Metazoa</taxon>
        <taxon>Ecdysozoa</taxon>
        <taxon>Arthropoda</taxon>
        <taxon>Crustacea</taxon>
        <taxon>Branchiopoda</taxon>
        <taxon>Diplostraca</taxon>
        <taxon>Cladocera</taxon>
        <taxon>Anomopoda</taxon>
        <taxon>Daphniidae</taxon>
        <taxon>Daphnia</taxon>
        <taxon>Daphnia similis group</taxon>
    </lineage>
</organism>
<feature type="domain" description="E3 UFM1-protein ligase 1-like N-terminal" evidence="8">
    <location>
        <begin position="8"/>
        <end position="286"/>
    </location>
</feature>
<dbReference type="InterPro" id="IPR056580">
    <property type="entry name" value="Ufl1_dom"/>
</dbReference>
<name>A0A4Y7LP07_9CRUS</name>
<sequence>MASSDWIEVQRLAAEFQRAQLSSALQKLSERNCIEIVSKLIDLKLIDVFYTNDGKEYVTLEQLSREICDELYLHGGRISLTELVPILNISYHAIESRAQNISQTKREIHLVSGQLIDDDHLDRIAEEINENLQQTGQITVVELTKQYELPMEFILQQIRKRLGTIIQGQQDKCDHHVFFTEGFLARNRARIRGALSAITIPTSVSAIIAQNKLPERLFFAVADELISMKRIQASLSGGRQANVATFIPDVHSRSQNEWIDNFLKQNGYLEYAALTRLGLGDPKSFCRKRFRETSLLYLSSCCVGSYILQQIEAAVEEALVSQSWVEVLPLLPSVFDEEDAEQIIQHVLRNSKNLPGKDALVIGHSAVTSNAFVQNLRLIFKSMIEEKASEVVASGDYLQALADQRNAKEKSFKPEQSNEKKDRKDERRKKANEGKLGGGTQGRETKTRATKKKYQKGKNDSDDEGEEELVGGSSSASTELQFMSLDKISNVLRKQESLSDAPDEFVEDIAQRLYPSLQSSFQEAARLAFEAVLSATSGQRRQTHSELQNKVQLLLQNIKQGEKAIQFFASLDVQQQLIRYLLKTAGSELVTELVSYVSQDTNVANDSKDLSPEARQKIINGLPQNIRVPLQGLHKASQGAIIEEFLSEADVALIACDVVLRKADKKKDKAIPIQQRHVLIEQLNAAQDAALVLHVAVLLLFHTVTQTVLNASGRFVPQIISFLQSHLPQSIGELLSELQGLVIQELTRKGDEELLETVRQKMENLIPRVREAAVAYKKSIAITQE</sequence>
<dbReference type="GO" id="GO:1990592">
    <property type="term" value="P:protein K69-linked ufmylation"/>
    <property type="evidence" value="ECO:0007669"/>
    <property type="project" value="TreeGrafter"/>
</dbReference>
<feature type="domain" description="E3 UFM1-protein ligase-like C-terminal" evidence="10">
    <location>
        <begin position="670"/>
        <end position="771"/>
    </location>
</feature>
<dbReference type="InterPro" id="IPR056579">
    <property type="entry name" value="Ufl1_N"/>
</dbReference>
<evidence type="ECO:0000313" key="11">
    <source>
        <dbReference type="EMBL" id="SVE70286.1"/>
    </source>
</evidence>
<evidence type="ECO:0000256" key="7">
    <source>
        <dbReference type="SAM" id="MobiDB-lite"/>
    </source>
</evidence>
<dbReference type="GO" id="GO:0005789">
    <property type="term" value="C:endoplasmic reticulum membrane"/>
    <property type="evidence" value="ECO:0007669"/>
    <property type="project" value="TreeGrafter"/>
</dbReference>
<dbReference type="PANTHER" id="PTHR31057:SF0">
    <property type="entry name" value="E3 UFM1-PROTEIN LIGASE 1"/>
    <property type="match status" value="1"/>
</dbReference>
<evidence type="ECO:0000259" key="9">
    <source>
        <dbReference type="Pfam" id="PF23659"/>
    </source>
</evidence>
<dbReference type="Pfam" id="PF25870">
    <property type="entry name" value="WHD_UFL1_5th"/>
    <property type="match status" value="1"/>
</dbReference>